<dbReference type="InterPro" id="IPR045584">
    <property type="entry name" value="Pilin-like"/>
</dbReference>
<organism evidence="6 7">
    <name type="scientific">Deinococcus petrolearius</name>
    <dbReference type="NCBI Taxonomy" id="1751295"/>
    <lineage>
        <taxon>Bacteria</taxon>
        <taxon>Thermotogati</taxon>
        <taxon>Deinococcota</taxon>
        <taxon>Deinococci</taxon>
        <taxon>Deinococcales</taxon>
        <taxon>Deinococcaceae</taxon>
        <taxon>Deinococcus</taxon>
    </lineage>
</organism>
<keyword evidence="4" id="KW-0998">Cell outer membrane</keyword>
<comment type="caution">
    <text evidence="6">The sequence shown here is derived from an EMBL/GenBank/DDBJ whole genome shotgun (WGS) entry which is preliminary data.</text>
</comment>
<keyword evidence="5" id="KW-0472">Membrane</keyword>
<evidence type="ECO:0000256" key="3">
    <source>
        <dbReference type="ARBA" id="ARBA00022764"/>
    </source>
</evidence>
<evidence type="ECO:0000313" key="6">
    <source>
        <dbReference type="EMBL" id="MFC5849564.1"/>
    </source>
</evidence>
<evidence type="ECO:0000256" key="2">
    <source>
        <dbReference type="ARBA" id="ARBA00004418"/>
    </source>
</evidence>
<keyword evidence="5" id="KW-1133">Transmembrane helix</keyword>
<dbReference type="NCBIfam" id="TIGR02532">
    <property type="entry name" value="IV_pilin_GFxxxE"/>
    <property type="match status" value="1"/>
</dbReference>
<keyword evidence="5" id="KW-0812">Transmembrane</keyword>
<proteinExistence type="predicted"/>
<comment type="subcellular location">
    <subcellularLocation>
        <location evidence="1">Cell outer membrane</location>
        <topology evidence="1">Single-pass membrane protein</topology>
    </subcellularLocation>
    <subcellularLocation>
        <location evidence="2">Periplasm</location>
    </subcellularLocation>
</comment>
<sequence>MNRGGFTLLEMLVVLGILGILLAIGTPGYLRWLAGLETQGAAVELAQQIQRVRTEAKRGTEQSVQTVLGSSSVTVGSRSVVLSGATVQTSDTLTFQPPYGTLTGATPRVMTVRSTRYPSLTRTVRVISIMGRVIVQ</sequence>
<dbReference type="Gene3D" id="3.30.700.10">
    <property type="entry name" value="Glycoprotein, Type 4 Pilin"/>
    <property type="match status" value="1"/>
</dbReference>
<feature type="transmembrane region" description="Helical" evidence="5">
    <location>
        <begin position="6"/>
        <end position="24"/>
    </location>
</feature>
<evidence type="ECO:0000256" key="1">
    <source>
        <dbReference type="ARBA" id="ARBA00004203"/>
    </source>
</evidence>
<keyword evidence="7" id="KW-1185">Reference proteome</keyword>
<dbReference type="InterPro" id="IPR012902">
    <property type="entry name" value="N_methyl_site"/>
</dbReference>
<dbReference type="Pfam" id="PF07963">
    <property type="entry name" value="N_methyl"/>
    <property type="match status" value="1"/>
</dbReference>
<gene>
    <name evidence="6" type="ORF">ACFPQ6_14755</name>
</gene>
<dbReference type="EMBL" id="JBHSOH010000029">
    <property type="protein sequence ID" value="MFC5849564.1"/>
    <property type="molecule type" value="Genomic_DNA"/>
</dbReference>
<dbReference type="Proteomes" id="UP001595979">
    <property type="component" value="Unassembled WGS sequence"/>
</dbReference>
<dbReference type="RefSeq" id="WP_380050816.1">
    <property type="nucleotide sequence ID" value="NZ_JBHSOH010000029.1"/>
</dbReference>
<accession>A0ABW1DNZ6</accession>
<name>A0ABW1DNZ6_9DEIO</name>
<protein>
    <submittedName>
        <fullName evidence="6">Tfp pilus assembly protein FimT/FimU</fullName>
    </submittedName>
</protein>
<dbReference type="SUPFAM" id="SSF54523">
    <property type="entry name" value="Pili subunits"/>
    <property type="match status" value="1"/>
</dbReference>
<keyword evidence="3" id="KW-0574">Periplasm</keyword>
<evidence type="ECO:0000313" key="7">
    <source>
        <dbReference type="Proteomes" id="UP001595979"/>
    </source>
</evidence>
<dbReference type="PROSITE" id="PS00409">
    <property type="entry name" value="PROKAR_NTER_METHYL"/>
    <property type="match status" value="1"/>
</dbReference>
<reference evidence="7" key="1">
    <citation type="journal article" date="2019" name="Int. J. Syst. Evol. Microbiol.">
        <title>The Global Catalogue of Microorganisms (GCM) 10K type strain sequencing project: providing services to taxonomists for standard genome sequencing and annotation.</title>
        <authorList>
            <consortium name="The Broad Institute Genomics Platform"/>
            <consortium name="The Broad Institute Genome Sequencing Center for Infectious Disease"/>
            <person name="Wu L."/>
            <person name="Ma J."/>
        </authorList>
    </citation>
    <scope>NUCLEOTIDE SEQUENCE [LARGE SCALE GENOMIC DNA]</scope>
    <source>
        <strain evidence="7">CGMCC 1.15053</strain>
    </source>
</reference>
<evidence type="ECO:0000256" key="4">
    <source>
        <dbReference type="ARBA" id="ARBA00023237"/>
    </source>
</evidence>
<evidence type="ECO:0000256" key="5">
    <source>
        <dbReference type="SAM" id="Phobius"/>
    </source>
</evidence>